<dbReference type="GO" id="GO:0043022">
    <property type="term" value="F:ribosome binding"/>
    <property type="evidence" value="ECO:0007669"/>
    <property type="project" value="InterPro"/>
</dbReference>
<dbReference type="GO" id="GO:0006397">
    <property type="term" value="P:mRNA processing"/>
    <property type="evidence" value="ECO:0007669"/>
    <property type="project" value="InterPro"/>
</dbReference>
<dbReference type="InterPro" id="IPR009374">
    <property type="entry name" value="eIF3k"/>
</dbReference>
<dbReference type="InterPro" id="IPR021726">
    <property type="entry name" value="THO_THOC2_N"/>
</dbReference>
<name>A0A1I8C3H7_MELHA</name>
<evidence type="ECO:0000256" key="1">
    <source>
        <dbReference type="ARBA" id="ARBA00004123"/>
    </source>
</evidence>
<protein>
    <recommendedName>
        <fullName evidence="8">Eukaryotic translation initiation factor 3 subunit K</fullName>
        <shortName evidence="8">eIF3k</shortName>
    </recommendedName>
    <alternativeName>
        <fullName evidence="8">eIF-3 p25</fullName>
    </alternativeName>
</protein>
<dbReference type="GO" id="GO:0000445">
    <property type="term" value="C:THO complex part of transcription export complex"/>
    <property type="evidence" value="ECO:0007669"/>
    <property type="project" value="TreeGrafter"/>
</dbReference>
<dbReference type="GO" id="GO:0006406">
    <property type="term" value="P:mRNA export from nucleus"/>
    <property type="evidence" value="ECO:0007669"/>
    <property type="project" value="InterPro"/>
</dbReference>
<dbReference type="Proteomes" id="UP000095281">
    <property type="component" value="Unplaced"/>
</dbReference>
<dbReference type="InterPro" id="IPR021418">
    <property type="entry name" value="THO_THOC2_C"/>
</dbReference>
<evidence type="ECO:0000313" key="13">
    <source>
        <dbReference type="WBParaSite" id="MhA1_Contig964.frz3.gene5"/>
    </source>
</evidence>
<comment type="similarity">
    <text evidence="8">Belongs to the eIF-3 subunit K family.</text>
</comment>
<evidence type="ECO:0000256" key="5">
    <source>
        <dbReference type="ARBA" id="ARBA00022917"/>
    </source>
</evidence>
<dbReference type="InterPro" id="IPR016020">
    <property type="entry name" value="Transl_init_fac_sub12_N_euk"/>
</dbReference>
<keyword evidence="3 8" id="KW-0963">Cytoplasm</keyword>
<comment type="subunit">
    <text evidence="7">Component of the THO subcomplex, which is composed of THOC1, THOC2, THOC3, THOC5, THOC6 and THOC7. The THO subcomplex interacts with DDX39B to form the THO-DDX39B complex which multimerizes into a 28-subunit tetrameric assembly. Component of the transcription/export (TREX) complex at least composed of ALYREF/THOC4, DDX39B, SARNP/CIP29, CHTOP and the THO subcomplex; in the complex interacts with THOC1, THOC3, THOC5, THOC7 and DDX39B. TREX seems to have a dynamic structure involving ATP-dependent remodeling. Interacts with POLDIP3 and ZC3H11A.</text>
</comment>
<proteinExistence type="inferred from homology"/>
<evidence type="ECO:0000256" key="4">
    <source>
        <dbReference type="ARBA" id="ARBA00022540"/>
    </source>
</evidence>
<dbReference type="FunFam" id="1.10.10.10:FF:000212">
    <property type="entry name" value="Eukaryotic translation initiation factor 3 subunit K"/>
    <property type="match status" value="1"/>
</dbReference>
<comment type="subunit">
    <text evidence="8">Component of the eukaryotic translation initiation factor 3 (eIF-3) complex.</text>
</comment>
<dbReference type="GO" id="GO:0001732">
    <property type="term" value="P:formation of cytoplasmic translation initiation complex"/>
    <property type="evidence" value="ECO:0007669"/>
    <property type="project" value="UniProtKB-UniRule"/>
</dbReference>
<dbReference type="PANTHER" id="PTHR21597">
    <property type="entry name" value="THO2 PROTEIN"/>
    <property type="match status" value="1"/>
</dbReference>
<comment type="subcellular location">
    <subcellularLocation>
        <location evidence="8">Cytoplasm</location>
    </subcellularLocation>
    <subcellularLocation>
        <location evidence="1">Nucleus</location>
    </subcellularLocation>
</comment>
<feature type="coiled-coil region" evidence="9">
    <location>
        <begin position="1130"/>
        <end position="1188"/>
    </location>
</feature>
<keyword evidence="6" id="KW-0539">Nucleus</keyword>
<dbReference type="SUPFAM" id="SSF46785">
    <property type="entry name" value="Winged helix' DNA-binding domain"/>
    <property type="match status" value="1"/>
</dbReference>
<dbReference type="InterPro" id="IPR033464">
    <property type="entry name" value="CSN8_PSD8_EIF3K"/>
</dbReference>
<evidence type="ECO:0000256" key="2">
    <source>
        <dbReference type="ARBA" id="ARBA00007857"/>
    </source>
</evidence>
<reference evidence="13" key="1">
    <citation type="submission" date="2016-11" db="UniProtKB">
        <authorList>
            <consortium name="WormBaseParasite"/>
        </authorList>
    </citation>
    <scope>IDENTIFICATION</scope>
</reference>
<accession>A0A1I8C3H7</accession>
<dbReference type="GO" id="GO:0033290">
    <property type="term" value="C:eukaryotic 48S preinitiation complex"/>
    <property type="evidence" value="ECO:0007669"/>
    <property type="project" value="UniProtKB-UniRule"/>
</dbReference>
<dbReference type="GO" id="GO:0003743">
    <property type="term" value="F:translation initiation factor activity"/>
    <property type="evidence" value="ECO:0007669"/>
    <property type="project" value="UniProtKB-UniRule"/>
</dbReference>
<evidence type="ECO:0000259" key="11">
    <source>
        <dbReference type="PROSITE" id="PS50250"/>
    </source>
</evidence>
<evidence type="ECO:0000256" key="8">
    <source>
        <dbReference type="HAMAP-Rule" id="MF_03010"/>
    </source>
</evidence>
<dbReference type="Pfam" id="PF11732">
    <property type="entry name" value="Thoc2"/>
    <property type="match status" value="1"/>
</dbReference>
<evidence type="ECO:0000313" key="12">
    <source>
        <dbReference type="Proteomes" id="UP000095281"/>
    </source>
</evidence>
<dbReference type="PROSITE" id="PS50250">
    <property type="entry name" value="PCI"/>
    <property type="match status" value="1"/>
</dbReference>
<dbReference type="InterPro" id="IPR016024">
    <property type="entry name" value="ARM-type_fold"/>
</dbReference>
<comment type="function">
    <text evidence="8">Component of the eukaryotic translation initiation factor 3 (eIF-3) complex, which is involved in protein synthesis of a specialized repertoire of mRNAs and, together with other initiation factors, stimulates binding of mRNA and methionyl-tRNAi to the 40S ribosome. The eIF-3 complex specifically targets and initiates translation of a subset of mRNAs involved in cell proliferation.</text>
</comment>
<dbReference type="WBParaSite" id="MhA1_Contig964.frz3.gene5">
    <property type="protein sequence ID" value="MhA1_Contig964.frz3.gene5"/>
    <property type="gene ID" value="MhA1_Contig964.frz3.gene5"/>
</dbReference>
<dbReference type="GO" id="GO:0005852">
    <property type="term" value="C:eukaryotic translation initiation factor 3 complex"/>
    <property type="evidence" value="ECO:0007669"/>
    <property type="project" value="UniProtKB-UniRule"/>
</dbReference>
<dbReference type="PANTHER" id="PTHR21597:SF0">
    <property type="entry name" value="THO COMPLEX SUBUNIT 2"/>
    <property type="match status" value="1"/>
</dbReference>
<dbReference type="GO" id="GO:0006446">
    <property type="term" value="P:regulation of translational initiation"/>
    <property type="evidence" value="ECO:0007669"/>
    <property type="project" value="InterPro"/>
</dbReference>
<dbReference type="InterPro" id="IPR040007">
    <property type="entry name" value="Tho2"/>
</dbReference>
<organism evidence="12 13">
    <name type="scientific">Meloidogyne hapla</name>
    <name type="common">Root-knot nematode worm</name>
    <dbReference type="NCBI Taxonomy" id="6305"/>
    <lineage>
        <taxon>Eukaryota</taxon>
        <taxon>Metazoa</taxon>
        <taxon>Ecdysozoa</taxon>
        <taxon>Nematoda</taxon>
        <taxon>Chromadorea</taxon>
        <taxon>Rhabditida</taxon>
        <taxon>Tylenchina</taxon>
        <taxon>Tylenchomorpha</taxon>
        <taxon>Tylenchoidea</taxon>
        <taxon>Meloidogynidae</taxon>
        <taxon>Meloidogyninae</taxon>
        <taxon>Meloidogyne</taxon>
    </lineage>
</organism>
<evidence type="ECO:0000256" key="7">
    <source>
        <dbReference type="ARBA" id="ARBA00047033"/>
    </source>
</evidence>
<dbReference type="HAMAP" id="MF_03010">
    <property type="entry name" value="eIF3k"/>
    <property type="match status" value="1"/>
</dbReference>
<dbReference type="GO" id="GO:0016282">
    <property type="term" value="C:eukaryotic 43S preinitiation complex"/>
    <property type="evidence" value="ECO:0007669"/>
    <property type="project" value="UniProtKB-UniRule"/>
</dbReference>
<feature type="domain" description="PCI" evidence="11">
    <location>
        <begin position="50"/>
        <end position="230"/>
    </location>
</feature>
<dbReference type="InterPro" id="IPR036390">
    <property type="entry name" value="WH_DNA-bd_sf"/>
</dbReference>
<evidence type="ECO:0000256" key="9">
    <source>
        <dbReference type="SAM" id="Coils"/>
    </source>
</evidence>
<evidence type="ECO:0000256" key="6">
    <source>
        <dbReference type="ARBA" id="ARBA00023242"/>
    </source>
</evidence>
<feature type="compositionally biased region" description="Low complexity" evidence="10">
    <location>
        <begin position="1378"/>
        <end position="1417"/>
    </location>
</feature>
<keyword evidence="12" id="KW-1185">Reference proteome</keyword>
<dbReference type="SUPFAM" id="SSF48371">
    <property type="entry name" value="ARM repeat"/>
    <property type="match status" value="1"/>
</dbReference>
<comment type="similarity">
    <text evidence="2">Belongs to the THOC2 family.</text>
</comment>
<dbReference type="Pfam" id="PF10075">
    <property type="entry name" value="CSN8_PSD8_EIF3K"/>
    <property type="match status" value="1"/>
</dbReference>
<dbReference type="InterPro" id="IPR032302">
    <property type="entry name" value="THOC2_N"/>
</dbReference>
<dbReference type="GO" id="GO:0003729">
    <property type="term" value="F:mRNA binding"/>
    <property type="evidence" value="ECO:0007669"/>
    <property type="project" value="TreeGrafter"/>
</dbReference>
<dbReference type="Gene3D" id="1.10.10.10">
    <property type="entry name" value="Winged helix-like DNA-binding domain superfamily/Winged helix DNA-binding domain"/>
    <property type="match status" value="1"/>
</dbReference>
<dbReference type="Gene3D" id="1.25.40.250">
    <property type="entry name" value="ARM repeat, domain 1"/>
    <property type="match status" value="1"/>
</dbReference>
<dbReference type="InterPro" id="IPR000717">
    <property type="entry name" value="PCI_dom"/>
</dbReference>
<feature type="compositionally biased region" description="Polar residues" evidence="10">
    <location>
        <begin position="1356"/>
        <end position="1376"/>
    </location>
</feature>
<sequence>MEDPTKQPIIGRSFEEARAHIDISGINRYNPTQVAQLEYAVQLMISETKYDKDILMTLLKLYQLNPNLYNEKYVCLVLLKTMTNFPRNDFALAKYLLEADKVNTLEVRRVLSIGALLESCNFVKFWRLLNGRYKPSESSDESFSQSNDIKQIVESIKGFKEAIRNYACQVINVTYQRIYKQNLVMLLGDIDDKELAFYASHFRWRKIDDEDVYFIENHEDTIKSRNIEEKLQFEQMSSSTSSLNTAVSSSFTEGDEIGKMFDILRSFISHRNDQDTTIRKLRTIVDNSSKNASLLFDVLVALQSEFDEERKRKEENDVEIRRFLEQIGKEILPSEVIALELNALGADEPATNYKQLKFNLLREESEGYAKLITELLHPSSRNDEMILTVDCLIGQFNLDPNRVVDIILECFEYAPNEYGRFVKLIRDFNVDQKDLFSILALKFIFCQRAEYTPMSLYRLSSLLAQENLVDILAVFNLATPTQKEAIEDCKTLAELIRVRSVRAETISSSGASLLASTNDTFPISSILGINDYGPEPSTIPAVSFSAAIQCQQNEDKKLAGTKFDDTVLHTNQKLGLLCAVLEHGALELAKPLFEHLPEIYPFGVCRRIAMAVSNIIGYKIEPFYREKYSHYRENSSFRMKESWERFTCQPKLTKNWNSLFNDACLIAFQLGPYIGARHEVAIKLIRLLNLFYDDGEAQNLPERENYLNIIVDLCDSVLVPAASLLDSNFVYCEELWQILGRLPYQERYRIYHRWRTIHTERCWELSLQRGKVLGMTRYIMKRLSKDTAKVMGRQLGKLCHSYPTIPLDYLLGKVQEFQNFIGPVVDSIRFLSSLEFDVLAYCLIENLAAPEKQDFKVLDISYSPWLQSLASFSAAIFKRYSIDLGGILQYITNQLKDAKNLDLIVLREIVTSISGIESASDLTQEHLDSLCGGDILRSEASSLQMNKLNRRSITRLRDALLKDGLFESLCILIGQQRQFIIFRDSAEYPLKLATQMLDQCQETFVQFFHFLRTNLKPDQYAKRLPSALELLTDYHLSVDAMFCLMRPVYMNEIGVAYELAKQKYKEEHKDITSLDNTQKSLIYREIFINRLDTLSEELAKAFPQTMWQDITYRLHTIFWLLSVNDLIVPEAAYERNIEKCRKELQDLQQVTNSGLQGIRGGAATLRRTAKEEERLKALELKLSDEKKRQIEHKARILDILSDDDIKKNFFAKSLPNKSSQMLRFLQSCGFPRVICSEVDAVYCAEFAKALHVTKTNDFQTIVFFDKIFTDVSPILGGFSERETVCFGRFCSILLELILHWHSSKNVFQEECEGFPGCITKIRKKDMDDKAAADAFTYEFYRSICYKWQIRLTKKSQSTSKSNASTNGTARKQQVTAPNAGGCTLNNNDNNTANIVPSTNSSPTSPSSSKRDSSQPTPAKRSRPLIKSSK</sequence>
<evidence type="ECO:0000256" key="3">
    <source>
        <dbReference type="ARBA" id="ARBA00022490"/>
    </source>
</evidence>
<keyword evidence="5 8" id="KW-0648">Protein biosynthesis</keyword>
<feature type="region of interest" description="Disordered" evidence="10">
    <location>
        <begin position="1356"/>
        <end position="1429"/>
    </location>
</feature>
<dbReference type="Pfam" id="PF16134">
    <property type="entry name" value="THOC2_N"/>
    <property type="match status" value="2"/>
</dbReference>
<keyword evidence="4 8" id="KW-0396">Initiation factor</keyword>
<dbReference type="InterPro" id="IPR036388">
    <property type="entry name" value="WH-like_DNA-bd_sf"/>
</dbReference>
<keyword evidence="9" id="KW-0175">Coiled coil</keyword>
<dbReference type="Pfam" id="PF11262">
    <property type="entry name" value="Tho2"/>
    <property type="match status" value="1"/>
</dbReference>
<evidence type="ECO:0000256" key="10">
    <source>
        <dbReference type="SAM" id="MobiDB-lite"/>
    </source>
</evidence>
<feature type="compositionally biased region" description="Basic residues" evidence="10">
    <location>
        <begin position="1419"/>
        <end position="1429"/>
    </location>
</feature>